<protein>
    <submittedName>
        <fullName evidence="1">(wild Malaysian banana) hypothetical protein</fullName>
    </submittedName>
</protein>
<sequence>MIHGLMDLLRLASPGQSRCQLAGRSEESPALGLDCISVDTSLVEGHE</sequence>
<dbReference type="Proteomes" id="UP000012960">
    <property type="component" value="Unplaced"/>
</dbReference>
<dbReference type="AlphaFoldDB" id="A0A804KFZ4"/>
<proteinExistence type="predicted"/>
<dbReference type="EnsemblPlants" id="Ma09_t04650.1">
    <property type="protein sequence ID" value="Ma09_p04650.1"/>
    <property type="gene ID" value="Ma09_g04650"/>
</dbReference>
<organism evidence="2 3">
    <name type="scientific">Musa acuminata subsp. malaccensis</name>
    <name type="common">Wild banana</name>
    <name type="synonym">Musa malaccensis</name>
    <dbReference type="NCBI Taxonomy" id="214687"/>
    <lineage>
        <taxon>Eukaryota</taxon>
        <taxon>Viridiplantae</taxon>
        <taxon>Streptophyta</taxon>
        <taxon>Embryophyta</taxon>
        <taxon>Tracheophyta</taxon>
        <taxon>Spermatophyta</taxon>
        <taxon>Magnoliopsida</taxon>
        <taxon>Liliopsida</taxon>
        <taxon>Zingiberales</taxon>
        <taxon>Musaceae</taxon>
        <taxon>Musa</taxon>
    </lineage>
</organism>
<evidence type="ECO:0000313" key="2">
    <source>
        <dbReference type="EnsemblPlants" id="Ma09_p04650.1"/>
    </source>
</evidence>
<reference evidence="2" key="2">
    <citation type="submission" date="2021-05" db="UniProtKB">
        <authorList>
            <consortium name="EnsemblPlants"/>
        </authorList>
    </citation>
    <scope>IDENTIFICATION</scope>
    <source>
        <strain evidence="2">subsp. malaccensis</strain>
    </source>
</reference>
<evidence type="ECO:0000313" key="1">
    <source>
        <dbReference type="EMBL" id="CAG1834200.1"/>
    </source>
</evidence>
<dbReference type="InParanoid" id="A0A804KFZ4"/>
<evidence type="ECO:0000313" key="3">
    <source>
        <dbReference type="Proteomes" id="UP000012960"/>
    </source>
</evidence>
<name>A0A804KFZ4_MUSAM</name>
<keyword evidence="3" id="KW-1185">Reference proteome</keyword>
<accession>A0A804KFZ4</accession>
<gene>
    <name evidence="1" type="ORF">GSMUA_223050.1</name>
</gene>
<dbReference type="Gramene" id="Ma09_t04650.1">
    <property type="protein sequence ID" value="Ma09_p04650.1"/>
    <property type="gene ID" value="Ma09_g04650"/>
</dbReference>
<reference evidence="1" key="1">
    <citation type="submission" date="2021-03" db="EMBL/GenBank/DDBJ databases">
        <authorList>
            <consortium name="Genoscope - CEA"/>
            <person name="William W."/>
        </authorList>
    </citation>
    <scope>NUCLEOTIDE SEQUENCE</scope>
    <source>
        <strain evidence="1">Doubled-haploid Pahang</strain>
    </source>
</reference>
<dbReference type="EMBL" id="HG996474">
    <property type="protein sequence ID" value="CAG1834200.1"/>
    <property type="molecule type" value="Genomic_DNA"/>
</dbReference>